<feature type="region of interest" description="Disordered" evidence="1">
    <location>
        <begin position="88"/>
        <end position="108"/>
    </location>
</feature>
<reference evidence="2 3" key="1">
    <citation type="submission" date="2019-04" db="EMBL/GenBank/DDBJ databases">
        <title>Friends and foes A comparative genomics study of 23 Aspergillus species from section Flavi.</title>
        <authorList>
            <consortium name="DOE Joint Genome Institute"/>
            <person name="Kjaerbolling I."/>
            <person name="Vesth T."/>
            <person name="Frisvad J.C."/>
            <person name="Nybo J.L."/>
            <person name="Theobald S."/>
            <person name="Kildgaard S."/>
            <person name="Isbrandt T."/>
            <person name="Kuo A."/>
            <person name="Sato A."/>
            <person name="Lyhne E.K."/>
            <person name="Kogle M.E."/>
            <person name="Wiebenga A."/>
            <person name="Kun R.S."/>
            <person name="Lubbers R.J."/>
            <person name="Makela M.R."/>
            <person name="Barry K."/>
            <person name="Chovatia M."/>
            <person name="Clum A."/>
            <person name="Daum C."/>
            <person name="Haridas S."/>
            <person name="He G."/>
            <person name="LaButti K."/>
            <person name="Lipzen A."/>
            <person name="Mondo S."/>
            <person name="Riley R."/>
            <person name="Salamov A."/>
            <person name="Simmons B.A."/>
            <person name="Magnuson J.K."/>
            <person name="Henrissat B."/>
            <person name="Mortensen U.H."/>
            <person name="Larsen T.O."/>
            <person name="Devries R.P."/>
            <person name="Grigoriev I.V."/>
            <person name="Machida M."/>
            <person name="Baker S.E."/>
            <person name="Andersen M.R."/>
        </authorList>
    </citation>
    <scope>NUCLEOTIDE SEQUENCE [LARGE SCALE GENOMIC DNA]</scope>
    <source>
        <strain evidence="2 3">CBS 151.66</strain>
    </source>
</reference>
<dbReference type="PANTHER" id="PTHR36205:SF4">
    <property type="match status" value="1"/>
</dbReference>
<organism evidence="2 3">
    <name type="scientific">Aspergillus leporis</name>
    <dbReference type="NCBI Taxonomy" id="41062"/>
    <lineage>
        <taxon>Eukaryota</taxon>
        <taxon>Fungi</taxon>
        <taxon>Dikarya</taxon>
        <taxon>Ascomycota</taxon>
        <taxon>Pezizomycotina</taxon>
        <taxon>Eurotiomycetes</taxon>
        <taxon>Eurotiomycetidae</taxon>
        <taxon>Eurotiales</taxon>
        <taxon>Aspergillaceae</taxon>
        <taxon>Aspergillus</taxon>
        <taxon>Aspergillus subgen. Circumdati</taxon>
    </lineage>
</organism>
<evidence type="ECO:0000313" key="2">
    <source>
        <dbReference type="EMBL" id="KAB8070405.1"/>
    </source>
</evidence>
<evidence type="ECO:0000256" key="1">
    <source>
        <dbReference type="SAM" id="MobiDB-lite"/>
    </source>
</evidence>
<evidence type="ECO:0000313" key="3">
    <source>
        <dbReference type="Proteomes" id="UP000326565"/>
    </source>
</evidence>
<protein>
    <submittedName>
        <fullName evidence="2">Uncharacterized protein</fullName>
    </submittedName>
</protein>
<sequence>MRGLGRKEALYSGASSDVLEFRNNVCTDRYSRYGAYGYGENENQEVPGFEKFINITWNEVQWGSLQRQCLGRNWDRYSDELIETNRSNSYPFATPQTRPPRRKAGSDSSLKYYPRSAVLIRTWHEMNWTENDLHHLRSLIMELSLNSGAEYEVFLMVHVKDHSLPIFSYSPTVDELKAKYIPAEFRDMVIFFNDKLLEAWYANIEEHEPAVEFAKRQPRKYLWERNAYFYTPEAHGTWEEFMDMVDNIMPGRPSVWGPLPADEVKPVGPKPPVASPEIDDYEWGVGEEAEFITFLPIFDPQNTLWTFPDKIWNFQQGLDTPRRSAVITMSRSSRRLLNVMHEAQARSGLGLVSEMTAPSWSLHHGLKAVYLAGRFNLGEPEKINGGDGSVWNWNHLLDHIMYRTSYIFTSYTAEDLFRRWLGFKTKDGEGGRENPWLTGHTQYEATHGRLCYPPIFLQTIKNTAEKEGPNKPVP</sequence>
<dbReference type="AlphaFoldDB" id="A0A5N5WRQ1"/>
<dbReference type="Pfam" id="PF11885">
    <property type="entry name" value="DUF3405"/>
    <property type="match status" value="2"/>
</dbReference>
<name>A0A5N5WRQ1_9EURO</name>
<proteinExistence type="predicted"/>
<dbReference type="PANTHER" id="PTHR36205">
    <property type="entry name" value="CHROMOSOME 19, WHOLE GENOME SHOTGUN SEQUENCE"/>
    <property type="match status" value="1"/>
</dbReference>
<dbReference type="InterPro" id="IPR021822">
    <property type="entry name" value="DUF3405"/>
</dbReference>
<dbReference type="OrthoDB" id="3353407at2759"/>
<keyword evidence="3" id="KW-1185">Reference proteome</keyword>
<dbReference type="Proteomes" id="UP000326565">
    <property type="component" value="Unassembled WGS sequence"/>
</dbReference>
<gene>
    <name evidence="2" type="ORF">BDV29DRAFT_194096</name>
</gene>
<dbReference type="EMBL" id="ML732303">
    <property type="protein sequence ID" value="KAB8070405.1"/>
    <property type="molecule type" value="Genomic_DNA"/>
</dbReference>
<accession>A0A5N5WRQ1</accession>